<dbReference type="InterPro" id="IPR052369">
    <property type="entry name" value="UG_Glycosaminoglycan_Hydrolase"/>
</dbReference>
<sequence>MPTALTTPAALLASVPDLLDISDSIKIVAVAEKYDNPSGPNSRVPEYTVPQGPPPHAYHCSKVETSWTQGFFPGLLWLLVERRRLARDSVYWGYTEAQIARLAHRFQDGFRHMATDAFNHDQGFRFQLSYGKGLELGGGKDADARTAVIEAADSLVARYDDKVGCIRSWDSMRKVGEDDVWRLDNMHEHYLVIIDNMMNLDLLYLATELTGDQHYAEIATRQADKSLPTHVRPDGTTYHVVDFNADGTVKKSMTHQGYDDESTWSRGQAWAAYGYAQCALRTGRKDFVAVTRRVVDKFIALLGPSGVPEWDFDAPKPCAYDASAGTITARAMQMLYTLLRDDEPEAAQYYLARGFRLIADVLRECKTPKASITDGVVDFGEDGWETILQHSTINGNRHSPRKIMDHGLVYADFYLVQFGNEALKMALEEGGK</sequence>
<organism evidence="3 4">
    <name type="scientific">Vanrija albida</name>
    <dbReference type="NCBI Taxonomy" id="181172"/>
    <lineage>
        <taxon>Eukaryota</taxon>
        <taxon>Fungi</taxon>
        <taxon>Dikarya</taxon>
        <taxon>Basidiomycota</taxon>
        <taxon>Agaricomycotina</taxon>
        <taxon>Tremellomycetes</taxon>
        <taxon>Trichosporonales</taxon>
        <taxon>Trichosporonaceae</taxon>
        <taxon>Vanrija</taxon>
    </lineage>
</organism>
<evidence type="ECO:0008006" key="5">
    <source>
        <dbReference type="Google" id="ProtNLM"/>
    </source>
</evidence>
<name>A0ABR3Q6T1_9TREE</name>
<comment type="similarity">
    <text evidence="2">Belongs to the glycosyl hydrolase 88 family.</text>
</comment>
<accession>A0ABR3Q6T1</accession>
<dbReference type="SUPFAM" id="SSF48208">
    <property type="entry name" value="Six-hairpin glycosidases"/>
    <property type="match status" value="1"/>
</dbReference>
<comment type="caution">
    <text evidence="3">The sequence shown here is derived from an EMBL/GenBank/DDBJ whole genome shotgun (WGS) entry which is preliminary data.</text>
</comment>
<evidence type="ECO:0000313" key="4">
    <source>
        <dbReference type="Proteomes" id="UP001565368"/>
    </source>
</evidence>
<dbReference type="EMBL" id="JBBXJM010000003">
    <property type="protein sequence ID" value="KAL1410455.1"/>
    <property type="molecule type" value="Genomic_DNA"/>
</dbReference>
<reference evidence="3 4" key="1">
    <citation type="submission" date="2023-08" db="EMBL/GenBank/DDBJ databases">
        <title>Annotated Genome Sequence of Vanrija albida AlHP1.</title>
        <authorList>
            <person name="Herzog R."/>
        </authorList>
    </citation>
    <scope>NUCLEOTIDE SEQUENCE [LARGE SCALE GENOMIC DNA]</scope>
    <source>
        <strain evidence="3 4">AlHP1</strain>
    </source>
</reference>
<dbReference type="InterPro" id="IPR012341">
    <property type="entry name" value="6hp_glycosidase-like_sf"/>
</dbReference>
<evidence type="ECO:0000313" key="3">
    <source>
        <dbReference type="EMBL" id="KAL1410455.1"/>
    </source>
</evidence>
<dbReference type="PANTHER" id="PTHR36845">
    <property type="entry name" value="HYDROLASE, PUTATIVE (AFU_ORTHOLOGUE AFUA_7G05090)-RELATED"/>
    <property type="match status" value="1"/>
</dbReference>
<proteinExistence type="inferred from homology"/>
<evidence type="ECO:0000256" key="2">
    <source>
        <dbReference type="ARBA" id="ARBA00038358"/>
    </source>
</evidence>
<dbReference type="Gene3D" id="1.50.10.10">
    <property type="match status" value="1"/>
</dbReference>
<dbReference type="PANTHER" id="PTHR36845:SF1">
    <property type="entry name" value="HYDROLASE, PUTATIVE (AFU_ORTHOLOGUE AFUA_7G05090)-RELATED"/>
    <property type="match status" value="1"/>
</dbReference>
<evidence type="ECO:0000256" key="1">
    <source>
        <dbReference type="ARBA" id="ARBA00022801"/>
    </source>
</evidence>
<keyword evidence="1" id="KW-0378">Hydrolase</keyword>
<dbReference type="RefSeq" id="XP_069210399.1">
    <property type="nucleotide sequence ID" value="XM_069352981.1"/>
</dbReference>
<gene>
    <name evidence="3" type="ORF">Q8F55_004466</name>
</gene>
<dbReference type="Proteomes" id="UP001565368">
    <property type="component" value="Unassembled WGS sequence"/>
</dbReference>
<protein>
    <recommendedName>
        <fullName evidence="5">Glycoside hydrolase family 88 protein</fullName>
    </recommendedName>
</protein>
<dbReference type="InterPro" id="IPR008928">
    <property type="entry name" value="6-hairpin_glycosidase_sf"/>
</dbReference>
<keyword evidence="4" id="KW-1185">Reference proteome</keyword>
<dbReference type="GeneID" id="95985509"/>